<keyword evidence="2" id="KW-1185">Reference proteome</keyword>
<evidence type="ECO:0000313" key="1">
    <source>
        <dbReference type="EMBL" id="KAF9507816.1"/>
    </source>
</evidence>
<organism evidence="1 2">
    <name type="scientific">Hydnum rufescens UP504</name>
    <dbReference type="NCBI Taxonomy" id="1448309"/>
    <lineage>
        <taxon>Eukaryota</taxon>
        <taxon>Fungi</taxon>
        <taxon>Dikarya</taxon>
        <taxon>Basidiomycota</taxon>
        <taxon>Agaricomycotina</taxon>
        <taxon>Agaricomycetes</taxon>
        <taxon>Cantharellales</taxon>
        <taxon>Hydnaceae</taxon>
        <taxon>Hydnum</taxon>
    </lineage>
</organism>
<gene>
    <name evidence="1" type="ORF">BS47DRAFT_1366373</name>
</gene>
<dbReference type="Proteomes" id="UP000886523">
    <property type="component" value="Unassembled WGS sequence"/>
</dbReference>
<sequence>MSGTALSMAMPCDFDKERRECVYNLKLLCKTIIKLPTTVPVGMPDGIVGCIDHQDKVLDNVVRGINGWIRLQRALNFSFMCQQVMGLVQQVIDTTANMASPKGKP</sequence>
<comment type="caution">
    <text evidence="1">The sequence shown here is derived from an EMBL/GenBank/DDBJ whole genome shotgun (WGS) entry which is preliminary data.</text>
</comment>
<dbReference type="AlphaFoldDB" id="A0A9P6DMC7"/>
<accession>A0A9P6DMC7</accession>
<proteinExistence type="predicted"/>
<evidence type="ECO:0000313" key="2">
    <source>
        <dbReference type="Proteomes" id="UP000886523"/>
    </source>
</evidence>
<reference evidence="1" key="1">
    <citation type="journal article" date="2020" name="Nat. Commun.">
        <title>Large-scale genome sequencing of mycorrhizal fungi provides insights into the early evolution of symbiotic traits.</title>
        <authorList>
            <person name="Miyauchi S."/>
            <person name="Kiss E."/>
            <person name="Kuo A."/>
            <person name="Drula E."/>
            <person name="Kohler A."/>
            <person name="Sanchez-Garcia M."/>
            <person name="Morin E."/>
            <person name="Andreopoulos B."/>
            <person name="Barry K.W."/>
            <person name="Bonito G."/>
            <person name="Buee M."/>
            <person name="Carver A."/>
            <person name="Chen C."/>
            <person name="Cichocki N."/>
            <person name="Clum A."/>
            <person name="Culley D."/>
            <person name="Crous P.W."/>
            <person name="Fauchery L."/>
            <person name="Girlanda M."/>
            <person name="Hayes R.D."/>
            <person name="Keri Z."/>
            <person name="LaButti K."/>
            <person name="Lipzen A."/>
            <person name="Lombard V."/>
            <person name="Magnuson J."/>
            <person name="Maillard F."/>
            <person name="Murat C."/>
            <person name="Nolan M."/>
            <person name="Ohm R.A."/>
            <person name="Pangilinan J."/>
            <person name="Pereira M.F."/>
            <person name="Perotto S."/>
            <person name="Peter M."/>
            <person name="Pfister S."/>
            <person name="Riley R."/>
            <person name="Sitrit Y."/>
            <person name="Stielow J.B."/>
            <person name="Szollosi G."/>
            <person name="Zifcakova L."/>
            <person name="Stursova M."/>
            <person name="Spatafora J.W."/>
            <person name="Tedersoo L."/>
            <person name="Vaario L.M."/>
            <person name="Yamada A."/>
            <person name="Yan M."/>
            <person name="Wang P."/>
            <person name="Xu J."/>
            <person name="Bruns T."/>
            <person name="Baldrian P."/>
            <person name="Vilgalys R."/>
            <person name="Dunand C."/>
            <person name="Henrissat B."/>
            <person name="Grigoriev I.V."/>
            <person name="Hibbett D."/>
            <person name="Nagy L.G."/>
            <person name="Martin F.M."/>
        </authorList>
    </citation>
    <scope>NUCLEOTIDE SEQUENCE</scope>
    <source>
        <strain evidence="1">UP504</strain>
    </source>
</reference>
<name>A0A9P6DMC7_9AGAM</name>
<dbReference type="EMBL" id="MU129071">
    <property type="protein sequence ID" value="KAF9507816.1"/>
    <property type="molecule type" value="Genomic_DNA"/>
</dbReference>
<protein>
    <submittedName>
        <fullName evidence="1">Uncharacterized protein</fullName>
    </submittedName>
</protein>